<dbReference type="EMBL" id="JACYWE010000002">
    <property type="protein sequence ID" value="MBD8505878.1"/>
    <property type="molecule type" value="Genomic_DNA"/>
</dbReference>
<accession>A0A927PKM1</accession>
<evidence type="ECO:0000256" key="2">
    <source>
        <dbReference type="SAM" id="MobiDB-lite"/>
    </source>
</evidence>
<feature type="region of interest" description="Disordered" evidence="2">
    <location>
        <begin position="1"/>
        <end position="64"/>
    </location>
</feature>
<evidence type="ECO:0000313" key="5">
    <source>
        <dbReference type="Proteomes" id="UP000642993"/>
    </source>
</evidence>
<evidence type="ECO:0000259" key="3">
    <source>
        <dbReference type="Pfam" id="PF01571"/>
    </source>
</evidence>
<dbReference type="PANTHER" id="PTHR22602:SF0">
    <property type="entry name" value="TRANSFERASE CAF17, MITOCHONDRIAL-RELATED"/>
    <property type="match status" value="1"/>
</dbReference>
<comment type="caution">
    <text evidence="4">The sequence shown here is derived from an EMBL/GenBank/DDBJ whole genome shotgun (WGS) entry which is preliminary data.</text>
</comment>
<reference evidence="4" key="1">
    <citation type="submission" date="2020-09" db="EMBL/GenBank/DDBJ databases">
        <title>Hoyosella lacisalsi sp. nov., a halotolerant actinobacterium isolated from soil of Lake Gudzhirganskoe.</title>
        <authorList>
            <person name="Yang Q."/>
            <person name="Guo P.Y."/>
            <person name="Liu S.W."/>
            <person name="Li F.N."/>
            <person name="Sun C.H."/>
        </authorList>
    </citation>
    <scope>NUCLEOTIDE SEQUENCE</scope>
    <source>
        <strain evidence="4">G463</strain>
    </source>
</reference>
<dbReference type="InterPro" id="IPR006222">
    <property type="entry name" value="GCVT_N"/>
</dbReference>
<organism evidence="4 5">
    <name type="scientific">Lolliginicoccus lacisalsi</name>
    <dbReference type="NCBI Taxonomy" id="2742202"/>
    <lineage>
        <taxon>Bacteria</taxon>
        <taxon>Bacillati</taxon>
        <taxon>Actinomycetota</taxon>
        <taxon>Actinomycetes</taxon>
        <taxon>Mycobacteriales</taxon>
        <taxon>Hoyosellaceae</taxon>
        <taxon>Lolliginicoccus</taxon>
    </lineage>
</organism>
<dbReference type="SUPFAM" id="SSF103025">
    <property type="entry name" value="Folate-binding domain"/>
    <property type="match status" value="1"/>
</dbReference>
<dbReference type="Proteomes" id="UP000642993">
    <property type="component" value="Unassembled WGS sequence"/>
</dbReference>
<dbReference type="Pfam" id="PF01571">
    <property type="entry name" value="GCV_T"/>
    <property type="match status" value="1"/>
</dbReference>
<dbReference type="Gene3D" id="3.30.1360.120">
    <property type="entry name" value="Probable tRNA modification gtpase trme, domain 1"/>
    <property type="match status" value="1"/>
</dbReference>
<proteinExistence type="predicted"/>
<feature type="domain" description="GCVT N-terminal" evidence="3">
    <location>
        <begin position="65"/>
        <end position="180"/>
    </location>
</feature>
<dbReference type="NCBIfam" id="TIGR03317">
    <property type="entry name" value="ygfZ_signature"/>
    <property type="match status" value="1"/>
</dbReference>
<dbReference type="InterPro" id="IPR045179">
    <property type="entry name" value="YgfZ/GcvT"/>
</dbReference>
<gene>
    <name evidence="4" type="ORF">HT102_05195</name>
</gene>
<keyword evidence="5" id="KW-1185">Reference proteome</keyword>
<sequence>MKRISRAGRRIGDVAVNDATDPQRPPTPAATPGYTSPLLALPGAIPNPEESPDHGVAWHYGDPLTEQRPARDGLAVIDRSHRGVITITGPDRLTWLHSLASQDFTSLADGETTESLLLDVNGRIEHHFIATDLDGTLWLDTERERTAELLGHLTKMVFWSKVEVREADMGVLTLLGPEVTSIDAIPAPDRAAALPGGGIARPLPWPVAGQRWDLIVPRESLRTWWSTLTAAGARPAGTWTFEALRVPAMRPRVGIDTDERTIPHEARWIGSTAEHGAVHLFKGCYRGQETVSRVHNLGRPPRHLVLLHLDGSADERPATGDPVLADGRTVGRIGTVVDHHEDGVLALALLKRSVPVDATLHAGKDTIAASVDPDSFPSYDAVQAGRAAVDRLRGR</sequence>
<name>A0A927PKM1_9ACTN</name>
<dbReference type="InterPro" id="IPR027266">
    <property type="entry name" value="TrmE/GcvT-like"/>
</dbReference>
<dbReference type="InterPro" id="IPR017703">
    <property type="entry name" value="YgfZ/GCV_T_CS"/>
</dbReference>
<dbReference type="AlphaFoldDB" id="A0A927PKM1"/>
<evidence type="ECO:0000256" key="1">
    <source>
        <dbReference type="ARBA" id="ARBA00022946"/>
    </source>
</evidence>
<evidence type="ECO:0000313" key="4">
    <source>
        <dbReference type="EMBL" id="MBD8505878.1"/>
    </source>
</evidence>
<keyword evidence="1" id="KW-0809">Transit peptide</keyword>
<dbReference type="GO" id="GO:0016226">
    <property type="term" value="P:iron-sulfur cluster assembly"/>
    <property type="evidence" value="ECO:0007669"/>
    <property type="project" value="TreeGrafter"/>
</dbReference>
<protein>
    <submittedName>
        <fullName evidence="4">Folate-binding protein YgfZ</fullName>
    </submittedName>
</protein>
<dbReference type="PANTHER" id="PTHR22602">
    <property type="entry name" value="TRANSFERASE CAF17, MITOCHONDRIAL-RELATED"/>
    <property type="match status" value="1"/>
</dbReference>